<feature type="compositionally biased region" description="Low complexity" evidence="1">
    <location>
        <begin position="271"/>
        <end position="280"/>
    </location>
</feature>
<comment type="caution">
    <text evidence="2">The sequence shown here is derived from an EMBL/GenBank/DDBJ whole genome shotgun (WGS) entry which is preliminary data.</text>
</comment>
<sequence length="443" mass="49518">MLIPDLSLNSTFSIPDFQKQEGEAVKSLPSPAMCKYTIYSYDCGHPAEDNVDSQNCSEFQHTGVHCDRDNPANKARIKIKHKNRNGICEQCLYQAGRSSKADADARQSDIEKVRELSLAETRAQEEEVQQRAEQKAREASRAEADRREAEHEAQIKEIERQSAMEFERQMRQREEDDFAFMMRQSREEADRLAHQREMEMVERAFRESLKVDPSIRNYNDEVQVEKPATKPIDYSLPAIGSQNIGRFKVGTRHMPIHPSQEIKEPAPGPSPSMTTSPLSPVARLGGTIAPTLPSMREARGPGIQIPSAQDARAGLRSTGGLVRRLTSTSQDEPNVIDPKLKAVMEKRRQWEKEADDTASNASSGLITPSQSSSNVRTRRSTPAGSAVGRGARIADEEVAAAALRVTGAAEYAWDDEEDAKSMRAKRISKFYFDKNRKGGWEGE</sequence>
<accession>A0A9W8YDP9</accession>
<evidence type="ECO:0000313" key="2">
    <source>
        <dbReference type="EMBL" id="KAJ4375145.1"/>
    </source>
</evidence>
<feature type="region of interest" description="Disordered" evidence="1">
    <location>
        <begin position="348"/>
        <end position="392"/>
    </location>
</feature>
<gene>
    <name evidence="2" type="ORF">N0V83_002229</name>
</gene>
<keyword evidence="3" id="KW-1185">Reference proteome</keyword>
<organism evidence="2 3">
    <name type="scientific">Neocucurbitaria cava</name>
    <dbReference type="NCBI Taxonomy" id="798079"/>
    <lineage>
        <taxon>Eukaryota</taxon>
        <taxon>Fungi</taxon>
        <taxon>Dikarya</taxon>
        <taxon>Ascomycota</taxon>
        <taxon>Pezizomycotina</taxon>
        <taxon>Dothideomycetes</taxon>
        <taxon>Pleosporomycetidae</taxon>
        <taxon>Pleosporales</taxon>
        <taxon>Pleosporineae</taxon>
        <taxon>Cucurbitariaceae</taxon>
        <taxon>Neocucurbitaria</taxon>
    </lineage>
</organism>
<feature type="region of interest" description="Disordered" evidence="1">
    <location>
        <begin position="259"/>
        <end position="315"/>
    </location>
</feature>
<evidence type="ECO:0000313" key="3">
    <source>
        <dbReference type="Proteomes" id="UP001140560"/>
    </source>
</evidence>
<protein>
    <submittedName>
        <fullName evidence="2">Uncharacterized protein</fullName>
    </submittedName>
</protein>
<name>A0A9W8YDP9_9PLEO</name>
<dbReference type="OrthoDB" id="3799287at2759"/>
<evidence type="ECO:0000256" key="1">
    <source>
        <dbReference type="SAM" id="MobiDB-lite"/>
    </source>
</evidence>
<reference evidence="2" key="1">
    <citation type="submission" date="2022-10" db="EMBL/GenBank/DDBJ databases">
        <title>Tapping the CABI collections for fungal endophytes: first genome assemblies for Collariella, Neodidymelliopsis, Ascochyta clinopodiicola, Didymella pomorum, Didymosphaeria variabile, Neocosmospora piperis and Neocucurbitaria cava.</title>
        <authorList>
            <person name="Hill R."/>
        </authorList>
    </citation>
    <scope>NUCLEOTIDE SEQUENCE</scope>
    <source>
        <strain evidence="2">IMI 356814</strain>
    </source>
</reference>
<feature type="compositionally biased region" description="Polar residues" evidence="1">
    <location>
        <begin position="357"/>
        <end position="383"/>
    </location>
</feature>
<feature type="region of interest" description="Disordered" evidence="1">
    <location>
        <begin position="120"/>
        <end position="155"/>
    </location>
</feature>
<proteinExistence type="predicted"/>
<dbReference type="AlphaFoldDB" id="A0A9W8YDP9"/>
<dbReference type="Proteomes" id="UP001140560">
    <property type="component" value="Unassembled WGS sequence"/>
</dbReference>
<dbReference type="EMBL" id="JAPEUY010000003">
    <property type="protein sequence ID" value="KAJ4375145.1"/>
    <property type="molecule type" value="Genomic_DNA"/>
</dbReference>